<protein>
    <recommendedName>
        <fullName evidence="2">FAD-dependent oxidoreductase domain-containing protein 1</fullName>
    </recommendedName>
</protein>
<evidence type="ECO:0000256" key="3">
    <source>
        <dbReference type="ARBA" id="ARBA00046185"/>
    </source>
</evidence>
<dbReference type="PANTHER" id="PTHR13847">
    <property type="entry name" value="SARCOSINE DEHYDROGENASE-RELATED"/>
    <property type="match status" value="1"/>
</dbReference>
<feature type="domain" description="FAD dependent oxidoreductase" evidence="4">
    <location>
        <begin position="292"/>
        <end position="342"/>
    </location>
</feature>
<comment type="caution">
    <text evidence="5">The sequence shown here is derived from an EMBL/GenBank/DDBJ whole genome shotgun (WGS) entry which is preliminary data.</text>
</comment>
<dbReference type="GO" id="GO:0005739">
    <property type="term" value="C:mitochondrion"/>
    <property type="evidence" value="ECO:0007669"/>
    <property type="project" value="GOC"/>
</dbReference>
<dbReference type="EMBL" id="CAJNOU010000986">
    <property type="protein sequence ID" value="CAF1128940.1"/>
    <property type="molecule type" value="Genomic_DNA"/>
</dbReference>
<evidence type="ECO:0000313" key="6">
    <source>
        <dbReference type="Proteomes" id="UP000663889"/>
    </source>
</evidence>
<dbReference type="Proteomes" id="UP000663889">
    <property type="component" value="Unassembled WGS sequence"/>
</dbReference>
<dbReference type="InterPro" id="IPR036188">
    <property type="entry name" value="FAD/NAD-bd_sf"/>
</dbReference>
<evidence type="ECO:0000259" key="4">
    <source>
        <dbReference type="Pfam" id="PF01266"/>
    </source>
</evidence>
<name>A0A814R506_9BILA</name>
<feature type="domain" description="FAD dependent oxidoreductase" evidence="4">
    <location>
        <begin position="92"/>
        <end position="281"/>
    </location>
</feature>
<comment type="function">
    <text evidence="3">Required for the assembly of the mitochondrial membrane respiratory chain NADH dehydrogenase (Complex I). Involved in mid-late stages of complex I assembly.</text>
</comment>
<reference evidence="5" key="1">
    <citation type="submission" date="2021-02" db="EMBL/GenBank/DDBJ databases">
        <authorList>
            <person name="Nowell W R."/>
        </authorList>
    </citation>
    <scope>NUCLEOTIDE SEQUENCE</scope>
</reference>
<keyword evidence="1" id="KW-0560">Oxidoreductase</keyword>
<evidence type="ECO:0000313" key="5">
    <source>
        <dbReference type="EMBL" id="CAF1128940.1"/>
    </source>
</evidence>
<dbReference type="SUPFAM" id="SSF51905">
    <property type="entry name" value="FAD/NAD(P)-binding domain"/>
    <property type="match status" value="1"/>
</dbReference>
<dbReference type="Gene3D" id="3.30.9.10">
    <property type="entry name" value="D-Amino Acid Oxidase, subunit A, domain 2"/>
    <property type="match status" value="1"/>
</dbReference>
<evidence type="ECO:0000256" key="1">
    <source>
        <dbReference type="ARBA" id="ARBA00023002"/>
    </source>
</evidence>
<organism evidence="5 6">
    <name type="scientific">Rotaria sordida</name>
    <dbReference type="NCBI Taxonomy" id="392033"/>
    <lineage>
        <taxon>Eukaryota</taxon>
        <taxon>Metazoa</taxon>
        <taxon>Spiralia</taxon>
        <taxon>Gnathifera</taxon>
        <taxon>Rotifera</taxon>
        <taxon>Eurotatoria</taxon>
        <taxon>Bdelloidea</taxon>
        <taxon>Philodinida</taxon>
        <taxon>Philodinidae</taxon>
        <taxon>Rotaria</taxon>
    </lineage>
</organism>
<dbReference type="GO" id="GO:0016491">
    <property type="term" value="F:oxidoreductase activity"/>
    <property type="evidence" value="ECO:0007669"/>
    <property type="project" value="UniProtKB-KW"/>
</dbReference>
<dbReference type="AlphaFoldDB" id="A0A814R506"/>
<dbReference type="InterPro" id="IPR006076">
    <property type="entry name" value="FAD-dep_OxRdtase"/>
</dbReference>
<dbReference type="GO" id="GO:0032981">
    <property type="term" value="P:mitochondrial respiratory chain complex I assembly"/>
    <property type="evidence" value="ECO:0007669"/>
    <property type="project" value="TreeGrafter"/>
</dbReference>
<gene>
    <name evidence="5" type="ORF">SEV965_LOCUS17307</name>
</gene>
<sequence>MTLKLTRRFICQLFVRRFASNDSSITPIDPNKDLTIKKPSEISTKKRAFTLINPQTVHQIKRIDDVPIQNEMDFIRHRLTEKRVKNIPIETDILIIGGAIKGSAIAFFLKQRAPDLKVTILERDWNYTTSSTVLSAGGLRQQFALEENIQMSIYGAEFLKHIRDHLSILDNDPVPVSFHHNGYLLCGSEKSVKLFEENYQTQTSLGAKLKLLTPNMLKKQFPWLNTDGIEIGCFGVQNEGWLDPWALLTAFRQKALSLGVLYLNAELVGFDKVKRVWADGTIENQLDKALLKNAWCGFYDYNYFDQNLIIGPHPQQKNFFFANGSSGHGLQHAPAIGRALSEFITDFKYTSIDLTRFGFQRVVNNTPIFEPMIV</sequence>
<accession>A0A814R506</accession>
<dbReference type="Gene3D" id="3.50.50.60">
    <property type="entry name" value="FAD/NAD(P)-binding domain"/>
    <property type="match status" value="2"/>
</dbReference>
<evidence type="ECO:0000256" key="2">
    <source>
        <dbReference type="ARBA" id="ARBA00039785"/>
    </source>
</evidence>
<proteinExistence type="predicted"/>
<dbReference type="Pfam" id="PF01266">
    <property type="entry name" value="DAO"/>
    <property type="match status" value="2"/>
</dbReference>
<dbReference type="PANTHER" id="PTHR13847:SF287">
    <property type="entry name" value="FAD-DEPENDENT OXIDOREDUCTASE DOMAIN-CONTAINING PROTEIN 1"/>
    <property type="match status" value="1"/>
</dbReference>